<reference evidence="1 2" key="1">
    <citation type="submission" date="2021-06" db="EMBL/GenBank/DDBJ databases">
        <authorList>
            <person name="Kallberg Y."/>
            <person name="Tangrot J."/>
            <person name="Rosling A."/>
        </authorList>
    </citation>
    <scope>NUCLEOTIDE SEQUENCE [LARGE SCALE GENOMIC DNA]</scope>
    <source>
        <strain evidence="1 2">120-4 pot B 10/14</strain>
    </source>
</reference>
<dbReference type="EMBL" id="CAJVQB010008428">
    <property type="protein sequence ID" value="CAG8718763.1"/>
    <property type="molecule type" value="Genomic_DNA"/>
</dbReference>
<dbReference type="Proteomes" id="UP000789901">
    <property type="component" value="Unassembled WGS sequence"/>
</dbReference>
<evidence type="ECO:0000313" key="1">
    <source>
        <dbReference type="EMBL" id="CAG8718763.1"/>
    </source>
</evidence>
<proteinExistence type="predicted"/>
<protein>
    <submittedName>
        <fullName evidence="1">29524_t:CDS:1</fullName>
    </submittedName>
</protein>
<accession>A0ABN7V404</accession>
<comment type="caution">
    <text evidence="1">The sequence shown here is derived from an EMBL/GenBank/DDBJ whole genome shotgun (WGS) entry which is preliminary data.</text>
</comment>
<evidence type="ECO:0000313" key="2">
    <source>
        <dbReference type="Proteomes" id="UP000789901"/>
    </source>
</evidence>
<name>A0ABN7V404_GIGMA</name>
<sequence length="44" mass="5137">MSKLRFIAKKILKELPITTIVLSRKKLTWIIRDNELEIGISLVD</sequence>
<organism evidence="1 2">
    <name type="scientific">Gigaspora margarita</name>
    <dbReference type="NCBI Taxonomy" id="4874"/>
    <lineage>
        <taxon>Eukaryota</taxon>
        <taxon>Fungi</taxon>
        <taxon>Fungi incertae sedis</taxon>
        <taxon>Mucoromycota</taxon>
        <taxon>Glomeromycotina</taxon>
        <taxon>Glomeromycetes</taxon>
        <taxon>Diversisporales</taxon>
        <taxon>Gigasporaceae</taxon>
        <taxon>Gigaspora</taxon>
    </lineage>
</organism>
<gene>
    <name evidence="1" type="ORF">GMARGA_LOCUS13340</name>
</gene>
<keyword evidence="2" id="KW-1185">Reference proteome</keyword>